<feature type="compositionally biased region" description="Basic and acidic residues" evidence="1">
    <location>
        <begin position="360"/>
        <end position="373"/>
    </location>
</feature>
<name>Q6QXN5_GVAS</name>
<organism evidence="2 3">
    <name type="scientific">Agrotis segetum granulosis virus</name>
    <name type="common">AsGV</name>
    <name type="synonym">Agrotis segetum granulovirus</name>
    <dbReference type="NCBI Taxonomy" id="10464"/>
    <lineage>
        <taxon>Viruses</taxon>
        <taxon>Viruses incertae sedis</taxon>
        <taxon>Naldaviricetes</taxon>
        <taxon>Lefavirales</taxon>
        <taxon>Baculoviridae</taxon>
        <taxon>Betabaculovirus</taxon>
        <taxon>Betabaculovirus agsegetum</taxon>
    </lineage>
</organism>
<evidence type="ECO:0000313" key="2">
    <source>
        <dbReference type="EMBL" id="AAS82664.1"/>
    </source>
</evidence>
<dbReference type="Pfam" id="PF05815">
    <property type="entry name" value="AcMNPV_Orf101"/>
    <property type="match status" value="1"/>
</dbReference>
<proteinExistence type="predicted"/>
<gene>
    <name evidence="2" type="primary">ORF74</name>
    <name evidence="2" type="ORF">AsGVgp074</name>
</gene>
<evidence type="ECO:0000256" key="1">
    <source>
        <dbReference type="SAM" id="MobiDB-lite"/>
    </source>
</evidence>
<protein>
    <submittedName>
        <fullName evidence="2">ORF74</fullName>
    </submittedName>
</protein>
<evidence type="ECO:0000313" key="3">
    <source>
        <dbReference type="Proteomes" id="UP000202635"/>
    </source>
</evidence>
<sequence length="373" mass="42522">MSAKTRLFLTIEKLKNAMDDAQMRFPFWEQFFPLLGDATTIDVDLSVLSELINEAAIAAENLIITQGGAVYSQYLYGNAGTDSTRNQLRAPLRRGLLPSPVTVTLDVKKYASFAEKIMNYFVSSSVTSTSFKIKDLIMLYLFLSHTPKYKNLFSFIESVLFRKDKECVPVLEGEATSVILDNLRDLTGITNIRLDYESLMAVNVSLQRTTSAELNKYPQVKVRDYITNMNVYEKVTDPCKAFVDKFQLLLSQKVQHIVDAKDNYFSFGNNPLIIENIAINIEKSSDMNRMVFNAINNIFINTVEQCASENIKFDVADYNRRFRIMDRARESGKNNFVEKVAIGDVVTRKRSKTTTSTTSEIKRYKSKKFADDE</sequence>
<organismHost>
    <name type="scientific">Agrotis segetum</name>
    <name type="common">Turnip moth</name>
    <dbReference type="NCBI Taxonomy" id="47767"/>
</organismHost>
<reference evidence="2 3" key="1">
    <citation type="submission" date="2004-09" db="EMBL/GenBank/DDBJ databases">
        <authorList>
            <person name="Ai X.L."/>
            <person name="Wang Z.F."/>
            <person name="Wang B."/>
            <person name="Zhang W."/>
            <person name="Li F."/>
            <person name="Fu J.H."/>
            <person name="Cui C.S."/>
            <person name="Shi Y.H."/>
            <person name="He M."/>
        </authorList>
    </citation>
    <scope>NUCLEOTIDE SEQUENCE [LARGE SCALE GENOMIC DNA]</scope>
</reference>
<dbReference type="InterPro" id="IPR008562">
    <property type="entry name" value="AcMNPV_C42"/>
</dbReference>
<accession>Q6QXN5</accession>
<feature type="region of interest" description="Disordered" evidence="1">
    <location>
        <begin position="352"/>
        <end position="373"/>
    </location>
</feature>
<dbReference type="Proteomes" id="UP000202635">
    <property type="component" value="Genome"/>
</dbReference>
<dbReference type="EMBL" id="AY522332">
    <property type="protein sequence ID" value="AAS82664.1"/>
    <property type="molecule type" value="Genomic_DNA"/>
</dbReference>